<dbReference type="InterPro" id="IPR000086">
    <property type="entry name" value="NUDIX_hydrolase_dom"/>
</dbReference>
<evidence type="ECO:0000256" key="2">
    <source>
        <dbReference type="ARBA" id="ARBA00022723"/>
    </source>
</evidence>
<dbReference type="GO" id="GO:0035529">
    <property type="term" value="F:NADH pyrophosphatase activity"/>
    <property type="evidence" value="ECO:0007669"/>
    <property type="project" value="TreeGrafter"/>
</dbReference>
<accession>A0A415KZL5</accession>
<evidence type="ECO:0000256" key="5">
    <source>
        <dbReference type="RuleBase" id="RU003476"/>
    </source>
</evidence>
<dbReference type="CDD" id="cd04681">
    <property type="entry name" value="NUDIX_Hydrolase"/>
    <property type="match status" value="1"/>
</dbReference>
<comment type="caution">
    <text evidence="9">The sequence shown here is derived from an EMBL/GenBank/DDBJ whole genome shotgun (WGS) entry which is preliminary data.</text>
</comment>
<dbReference type="Pfam" id="PF00293">
    <property type="entry name" value="NUDIX"/>
    <property type="match status" value="1"/>
</dbReference>
<evidence type="ECO:0000313" key="11">
    <source>
        <dbReference type="Proteomes" id="UP000434604"/>
    </source>
</evidence>
<dbReference type="AlphaFoldDB" id="A0A415KZL5"/>
<dbReference type="PROSITE" id="PS00893">
    <property type="entry name" value="NUDIX_BOX"/>
    <property type="match status" value="1"/>
</dbReference>
<evidence type="ECO:0000256" key="3">
    <source>
        <dbReference type="ARBA" id="ARBA00022801"/>
    </source>
</evidence>
<evidence type="ECO:0000313" key="10">
    <source>
        <dbReference type="Proteomes" id="UP000284495"/>
    </source>
</evidence>
<dbReference type="InterPro" id="IPR050241">
    <property type="entry name" value="NAD-cap_RNA_hydrolase_NudC"/>
</dbReference>
<dbReference type="InterPro" id="IPR020476">
    <property type="entry name" value="Nudix_hydrolase"/>
</dbReference>
<dbReference type="Proteomes" id="UP000434604">
    <property type="component" value="Unassembled WGS sequence"/>
</dbReference>
<dbReference type="GO" id="GO:0046872">
    <property type="term" value="F:metal ion binding"/>
    <property type="evidence" value="ECO:0007669"/>
    <property type="project" value="UniProtKB-KW"/>
</dbReference>
<evidence type="ECO:0000256" key="4">
    <source>
        <dbReference type="ARBA" id="ARBA00022842"/>
    </source>
</evidence>
<evidence type="ECO:0000313" key="7">
    <source>
        <dbReference type="EMBL" id="KAB6085064.1"/>
    </source>
</evidence>
<evidence type="ECO:0000256" key="1">
    <source>
        <dbReference type="ARBA" id="ARBA00001946"/>
    </source>
</evidence>
<keyword evidence="3 5" id="KW-0378">Hydrolase</keyword>
<dbReference type="GO" id="GO:0006742">
    <property type="term" value="P:NADP+ catabolic process"/>
    <property type="evidence" value="ECO:0007669"/>
    <property type="project" value="TreeGrafter"/>
</dbReference>
<evidence type="ECO:0000259" key="6">
    <source>
        <dbReference type="PROSITE" id="PS51462"/>
    </source>
</evidence>
<dbReference type="PRINTS" id="PR00502">
    <property type="entry name" value="NUDIXFAMILY"/>
</dbReference>
<dbReference type="InterPro" id="IPR020084">
    <property type="entry name" value="NUDIX_hydrolase_CS"/>
</dbReference>
<name>A0A415KZL5_9BACE</name>
<keyword evidence="4" id="KW-0460">Magnesium</keyword>
<evidence type="ECO:0000313" key="9">
    <source>
        <dbReference type="EMBL" id="RHL41734.1"/>
    </source>
</evidence>
<dbReference type="Proteomes" id="UP000474077">
    <property type="component" value="Unassembled WGS sequence"/>
</dbReference>
<dbReference type="Proteomes" id="UP000284495">
    <property type="component" value="Unassembled WGS sequence"/>
</dbReference>
<protein>
    <submittedName>
        <fullName evidence="9">NUDIX domain-containing protein</fullName>
    </submittedName>
</protein>
<organism evidence="9 10">
    <name type="scientific">Bacteroides xylanisolvens</name>
    <dbReference type="NCBI Taxonomy" id="371601"/>
    <lineage>
        <taxon>Bacteria</taxon>
        <taxon>Pseudomonadati</taxon>
        <taxon>Bacteroidota</taxon>
        <taxon>Bacteroidia</taxon>
        <taxon>Bacteroidales</taxon>
        <taxon>Bacteroidaceae</taxon>
        <taxon>Bacteroides</taxon>
    </lineage>
</organism>
<evidence type="ECO:0000313" key="8">
    <source>
        <dbReference type="EMBL" id="KAB6149163.1"/>
    </source>
</evidence>
<dbReference type="PROSITE" id="PS51462">
    <property type="entry name" value="NUDIX"/>
    <property type="match status" value="1"/>
</dbReference>
<comment type="cofactor">
    <cofactor evidence="1">
        <name>Mg(2+)</name>
        <dbReference type="ChEBI" id="CHEBI:18420"/>
    </cofactor>
</comment>
<reference evidence="9 10" key="1">
    <citation type="submission" date="2018-08" db="EMBL/GenBank/DDBJ databases">
        <title>A genome reference for cultivated species of the human gut microbiota.</title>
        <authorList>
            <person name="Zou Y."/>
            <person name="Xue W."/>
            <person name="Luo G."/>
        </authorList>
    </citation>
    <scope>NUCLEOTIDE SEQUENCE [LARGE SCALE GENOMIC DNA]</scope>
    <source>
        <strain evidence="9 10">AF38-2</strain>
    </source>
</reference>
<dbReference type="Gene3D" id="3.90.79.10">
    <property type="entry name" value="Nucleoside Triphosphate Pyrophosphohydrolase"/>
    <property type="match status" value="1"/>
</dbReference>
<comment type="similarity">
    <text evidence="5">Belongs to the Nudix hydrolase family.</text>
</comment>
<dbReference type="PANTHER" id="PTHR42904">
    <property type="entry name" value="NUDIX HYDROLASE, NUDC SUBFAMILY"/>
    <property type="match status" value="1"/>
</dbReference>
<keyword evidence="2" id="KW-0479">Metal-binding</keyword>
<dbReference type="RefSeq" id="WP_049701316.1">
    <property type="nucleotide sequence ID" value="NZ_JAASHA010000028.1"/>
</dbReference>
<dbReference type="PANTHER" id="PTHR42904:SF12">
    <property type="entry name" value="ADP-RIBOSE PYROPHOSPHATASE-RELATED"/>
    <property type="match status" value="1"/>
</dbReference>
<dbReference type="EMBL" id="WDED01000005">
    <property type="protein sequence ID" value="KAB6149163.1"/>
    <property type="molecule type" value="Genomic_DNA"/>
</dbReference>
<dbReference type="EMBL" id="QROO01000001">
    <property type="protein sequence ID" value="RHL41734.1"/>
    <property type="molecule type" value="Genomic_DNA"/>
</dbReference>
<gene>
    <name evidence="9" type="ORF">DW027_00235</name>
    <name evidence="8" type="ORF">GA398_04610</name>
    <name evidence="7" type="ORF">GA560_06030</name>
</gene>
<evidence type="ECO:0000313" key="12">
    <source>
        <dbReference type="Proteomes" id="UP000474077"/>
    </source>
</evidence>
<dbReference type="InterPro" id="IPR015797">
    <property type="entry name" value="NUDIX_hydrolase-like_dom_sf"/>
</dbReference>
<dbReference type="SUPFAM" id="SSF55811">
    <property type="entry name" value="Nudix"/>
    <property type="match status" value="1"/>
</dbReference>
<proteinExistence type="inferred from homology"/>
<dbReference type="GO" id="GO:0019677">
    <property type="term" value="P:NAD+ catabolic process"/>
    <property type="evidence" value="ECO:0007669"/>
    <property type="project" value="TreeGrafter"/>
</dbReference>
<sequence length="179" mass="20125">MKHPLSQFQYCPKCSSPYFAVNNEKSKKCADCGFVYYFNPSSATVALILNEKNELLVCRRAKDPAKGTLDLPGGFIDMNETGEEGVAREVLEETGLKVKQAIYQFSLPNIYVYSGFPVHTLDMFFLCIVEDMSHFSAMDDVADSYFLPLGEINPDDFGLDSIRRGLISFLARHIKNNLV</sequence>
<reference evidence="11 12" key="2">
    <citation type="journal article" date="2019" name="Nat. Med.">
        <title>A library of human gut bacterial isolates paired with longitudinal multiomics data enables mechanistic microbiome research.</title>
        <authorList>
            <person name="Poyet M."/>
            <person name="Groussin M."/>
            <person name="Gibbons S.M."/>
            <person name="Avila-Pacheco J."/>
            <person name="Jiang X."/>
            <person name="Kearney S.M."/>
            <person name="Perrotta A.R."/>
            <person name="Berdy B."/>
            <person name="Zhao S."/>
            <person name="Lieberman T.D."/>
            <person name="Swanson P.K."/>
            <person name="Smith M."/>
            <person name="Roesemann S."/>
            <person name="Alexander J.E."/>
            <person name="Rich S.A."/>
            <person name="Livny J."/>
            <person name="Vlamakis H."/>
            <person name="Clish C."/>
            <person name="Bullock K."/>
            <person name="Deik A."/>
            <person name="Scott J."/>
            <person name="Pierce K.A."/>
            <person name="Xavier R.J."/>
            <person name="Alm E.J."/>
        </authorList>
    </citation>
    <scope>NUCLEOTIDE SEQUENCE [LARGE SCALE GENOMIC DNA]</scope>
    <source>
        <strain evidence="8 11">BIOML-A58</strain>
        <strain evidence="7 12">BIOML-A73</strain>
    </source>
</reference>
<dbReference type="GO" id="GO:0005829">
    <property type="term" value="C:cytosol"/>
    <property type="evidence" value="ECO:0007669"/>
    <property type="project" value="TreeGrafter"/>
</dbReference>
<feature type="domain" description="Nudix hydrolase" evidence="6">
    <location>
        <begin position="39"/>
        <end position="172"/>
    </location>
</feature>
<dbReference type="EMBL" id="WDER01000011">
    <property type="protein sequence ID" value="KAB6085064.1"/>
    <property type="molecule type" value="Genomic_DNA"/>
</dbReference>